<dbReference type="AlphaFoldDB" id="A0A916UQF0"/>
<feature type="domain" description="Lipoyl-binding" evidence="2">
    <location>
        <begin position="1"/>
        <end position="72"/>
    </location>
</feature>
<reference evidence="3" key="2">
    <citation type="submission" date="2020-09" db="EMBL/GenBank/DDBJ databases">
        <authorList>
            <person name="Sun Q."/>
            <person name="Zhou Y."/>
        </authorList>
    </citation>
    <scope>NUCLEOTIDE SEQUENCE</scope>
    <source>
        <strain evidence="3">CGMCC 1.12919</strain>
    </source>
</reference>
<sequence>MSTSDLLSEMPGSVVSIEKTVGDSVEADETILVIEAMKMEIPVAAPRAGKISTILVGPGDQISEGQKLAVIEF</sequence>
<dbReference type="PROSITE" id="PS50968">
    <property type="entry name" value="BIOTINYL_LIPOYL"/>
    <property type="match status" value="1"/>
</dbReference>
<proteinExistence type="predicted"/>
<dbReference type="SUPFAM" id="SSF51230">
    <property type="entry name" value="Single hybrid motif"/>
    <property type="match status" value="1"/>
</dbReference>
<dbReference type="Proteomes" id="UP000637002">
    <property type="component" value="Unassembled WGS sequence"/>
</dbReference>
<protein>
    <recommendedName>
        <fullName evidence="2">Lipoyl-binding domain-containing protein</fullName>
    </recommendedName>
</protein>
<dbReference type="FunFam" id="2.40.50.100:FF:000003">
    <property type="entry name" value="Acetyl-CoA carboxylase biotin carboxyl carrier protein"/>
    <property type="match status" value="1"/>
</dbReference>
<evidence type="ECO:0000259" key="2">
    <source>
        <dbReference type="PROSITE" id="PS50968"/>
    </source>
</evidence>
<dbReference type="CDD" id="cd06850">
    <property type="entry name" value="biotinyl_domain"/>
    <property type="match status" value="1"/>
</dbReference>
<dbReference type="Gene3D" id="2.40.50.100">
    <property type="match status" value="1"/>
</dbReference>
<name>A0A916UQF0_9HYPH</name>
<gene>
    <name evidence="3" type="ORF">GCM10010994_46400</name>
</gene>
<organism evidence="3 4">
    <name type="scientific">Chelatococcus reniformis</name>
    <dbReference type="NCBI Taxonomy" id="1494448"/>
    <lineage>
        <taxon>Bacteria</taxon>
        <taxon>Pseudomonadati</taxon>
        <taxon>Pseudomonadota</taxon>
        <taxon>Alphaproteobacteria</taxon>
        <taxon>Hyphomicrobiales</taxon>
        <taxon>Chelatococcaceae</taxon>
        <taxon>Chelatococcus</taxon>
    </lineage>
</organism>
<reference evidence="3" key="1">
    <citation type="journal article" date="2014" name="Int. J. Syst. Evol. Microbiol.">
        <title>Complete genome sequence of Corynebacterium casei LMG S-19264T (=DSM 44701T), isolated from a smear-ripened cheese.</title>
        <authorList>
            <consortium name="US DOE Joint Genome Institute (JGI-PGF)"/>
            <person name="Walter F."/>
            <person name="Albersmeier A."/>
            <person name="Kalinowski J."/>
            <person name="Ruckert C."/>
        </authorList>
    </citation>
    <scope>NUCLEOTIDE SEQUENCE</scope>
    <source>
        <strain evidence="3">CGMCC 1.12919</strain>
    </source>
</reference>
<comment type="caution">
    <text evidence="3">The sequence shown here is derived from an EMBL/GenBank/DDBJ whole genome shotgun (WGS) entry which is preliminary data.</text>
</comment>
<evidence type="ECO:0000313" key="4">
    <source>
        <dbReference type="Proteomes" id="UP000637002"/>
    </source>
</evidence>
<keyword evidence="4" id="KW-1185">Reference proteome</keyword>
<keyword evidence="1" id="KW-0092">Biotin</keyword>
<dbReference type="RefSeq" id="WP_188611561.1">
    <property type="nucleotide sequence ID" value="NZ_BMGG01000009.1"/>
</dbReference>
<dbReference type="InterPro" id="IPR001882">
    <property type="entry name" value="Biotin_BS"/>
</dbReference>
<dbReference type="InterPro" id="IPR000089">
    <property type="entry name" value="Biotin_lipoyl"/>
</dbReference>
<dbReference type="InterPro" id="IPR011053">
    <property type="entry name" value="Single_hybrid_motif"/>
</dbReference>
<dbReference type="PANTHER" id="PTHR45266">
    <property type="entry name" value="OXALOACETATE DECARBOXYLASE ALPHA CHAIN"/>
    <property type="match status" value="1"/>
</dbReference>
<dbReference type="PANTHER" id="PTHR45266:SF3">
    <property type="entry name" value="OXALOACETATE DECARBOXYLASE ALPHA CHAIN"/>
    <property type="match status" value="1"/>
</dbReference>
<dbReference type="EMBL" id="BMGG01000009">
    <property type="protein sequence ID" value="GGC83236.1"/>
    <property type="molecule type" value="Genomic_DNA"/>
</dbReference>
<evidence type="ECO:0000256" key="1">
    <source>
        <dbReference type="ARBA" id="ARBA00023267"/>
    </source>
</evidence>
<evidence type="ECO:0000313" key="3">
    <source>
        <dbReference type="EMBL" id="GGC83236.1"/>
    </source>
</evidence>
<accession>A0A916UQF0</accession>
<dbReference type="InterPro" id="IPR050709">
    <property type="entry name" value="Biotin_Carboxyl_Carrier/Decarb"/>
</dbReference>
<dbReference type="PROSITE" id="PS00188">
    <property type="entry name" value="BIOTIN"/>
    <property type="match status" value="1"/>
</dbReference>
<dbReference type="Pfam" id="PF00364">
    <property type="entry name" value="Biotin_lipoyl"/>
    <property type="match status" value="1"/>
</dbReference>